<keyword evidence="3" id="KW-1185">Reference proteome</keyword>
<comment type="caution">
    <text evidence="2">The sequence shown here is derived from an EMBL/GenBank/DDBJ whole genome shotgun (WGS) entry which is preliminary data.</text>
</comment>
<reference evidence="2" key="1">
    <citation type="submission" date="2022-12" db="EMBL/GenBank/DDBJ databases">
        <title>Genome assemblies of Blomia tropicalis.</title>
        <authorList>
            <person name="Cui Y."/>
        </authorList>
    </citation>
    <scope>NUCLEOTIDE SEQUENCE</scope>
    <source>
        <tissue evidence="2">Adult mites</tissue>
    </source>
</reference>
<organism evidence="2 3">
    <name type="scientific">Blomia tropicalis</name>
    <name type="common">Mite</name>
    <dbReference type="NCBI Taxonomy" id="40697"/>
    <lineage>
        <taxon>Eukaryota</taxon>
        <taxon>Metazoa</taxon>
        <taxon>Ecdysozoa</taxon>
        <taxon>Arthropoda</taxon>
        <taxon>Chelicerata</taxon>
        <taxon>Arachnida</taxon>
        <taxon>Acari</taxon>
        <taxon>Acariformes</taxon>
        <taxon>Sarcoptiformes</taxon>
        <taxon>Astigmata</taxon>
        <taxon>Glycyphagoidea</taxon>
        <taxon>Echimyopodidae</taxon>
        <taxon>Blomia</taxon>
    </lineage>
</organism>
<evidence type="ECO:0000256" key="1">
    <source>
        <dbReference type="SAM" id="MobiDB-lite"/>
    </source>
</evidence>
<accession>A0A9Q0MG28</accession>
<dbReference type="Proteomes" id="UP001142055">
    <property type="component" value="Chromosome 1"/>
</dbReference>
<gene>
    <name evidence="2" type="ORF">RDWZM_003582</name>
</gene>
<name>A0A9Q0MG28_BLOTA</name>
<feature type="compositionally biased region" description="Basic and acidic residues" evidence="1">
    <location>
        <begin position="79"/>
        <end position="95"/>
    </location>
</feature>
<feature type="region of interest" description="Disordered" evidence="1">
    <location>
        <begin position="73"/>
        <end position="95"/>
    </location>
</feature>
<proteinExistence type="predicted"/>
<evidence type="ECO:0000313" key="2">
    <source>
        <dbReference type="EMBL" id="KAJ6225037.1"/>
    </source>
</evidence>
<dbReference type="EMBL" id="JAPWDV010000001">
    <property type="protein sequence ID" value="KAJ6225037.1"/>
    <property type="molecule type" value="Genomic_DNA"/>
</dbReference>
<dbReference type="AlphaFoldDB" id="A0A9Q0MG28"/>
<protein>
    <submittedName>
        <fullName evidence="2">Uncharacterized protein</fullName>
    </submittedName>
</protein>
<evidence type="ECO:0000313" key="3">
    <source>
        <dbReference type="Proteomes" id="UP001142055"/>
    </source>
</evidence>
<sequence>MNRAQIALSDRFGSIKIVHSKRNQTLPMRHIWLVPIIAVSFGDCRLFGRHWAKLLLHQCDVIKWMDGECPFTPPLGNTGERERERDRTNEWDTLL</sequence>